<dbReference type="EMBL" id="JAACJK010000173">
    <property type="protein sequence ID" value="KAF5319805.1"/>
    <property type="molecule type" value="Genomic_DNA"/>
</dbReference>
<evidence type="ECO:0000313" key="3">
    <source>
        <dbReference type="Proteomes" id="UP000541558"/>
    </source>
</evidence>
<accession>A0A8H5BAJ9</accession>
<protein>
    <submittedName>
        <fullName evidence="2">Uncharacterized protein</fullName>
    </submittedName>
</protein>
<reference evidence="2 3" key="1">
    <citation type="journal article" date="2020" name="ISME J.">
        <title>Uncovering the hidden diversity of litter-decomposition mechanisms in mushroom-forming fungi.</title>
        <authorList>
            <person name="Floudas D."/>
            <person name="Bentzer J."/>
            <person name="Ahren D."/>
            <person name="Johansson T."/>
            <person name="Persson P."/>
            <person name="Tunlid A."/>
        </authorList>
    </citation>
    <scope>NUCLEOTIDE SEQUENCE [LARGE SCALE GENOMIC DNA]</scope>
    <source>
        <strain evidence="2 3">CBS 175.51</strain>
    </source>
</reference>
<comment type="caution">
    <text evidence="2">The sequence shown here is derived from an EMBL/GenBank/DDBJ whole genome shotgun (WGS) entry which is preliminary data.</text>
</comment>
<keyword evidence="3" id="KW-1185">Reference proteome</keyword>
<evidence type="ECO:0000256" key="1">
    <source>
        <dbReference type="SAM" id="MobiDB-lite"/>
    </source>
</evidence>
<sequence>MRWMWGMWRRRWRRRWRGRREEKARRRRVLVKKEVEEVKGVAMRKEEDEARGKDDTGHVAIAPQTSPAPKPLAQGMAEENQQMTAGEDGAAGMSPVRPDVGDVEGEEAEKKRARRRRVRVKKEDEGMSKADKADIASAPPTLTVLTPSPLTQVTLKEIQQWKSGRDDADDIPNMSTDIPPRSQASFIAILHLLSPDPITVLPSSLVSVHKPPSTLGAIFAGIAAYRSAPVYKSLEALVYPRVGICAGVRFDQADVPSR</sequence>
<name>A0A8H5BAJ9_9AGAR</name>
<gene>
    <name evidence="2" type="ORF">D9611_012837</name>
</gene>
<dbReference type="OrthoDB" id="3126581at2759"/>
<dbReference type="Proteomes" id="UP000541558">
    <property type="component" value="Unassembled WGS sequence"/>
</dbReference>
<dbReference type="AlphaFoldDB" id="A0A8H5BAJ9"/>
<feature type="compositionally biased region" description="Basic and acidic residues" evidence="1">
    <location>
        <begin position="121"/>
        <end position="131"/>
    </location>
</feature>
<feature type="compositionally biased region" description="Basic and acidic residues" evidence="1">
    <location>
        <begin position="42"/>
        <end position="57"/>
    </location>
</feature>
<proteinExistence type="predicted"/>
<feature type="compositionally biased region" description="Basic residues" evidence="1">
    <location>
        <begin position="111"/>
        <end position="120"/>
    </location>
</feature>
<organism evidence="2 3">
    <name type="scientific">Ephemerocybe angulata</name>
    <dbReference type="NCBI Taxonomy" id="980116"/>
    <lineage>
        <taxon>Eukaryota</taxon>
        <taxon>Fungi</taxon>
        <taxon>Dikarya</taxon>
        <taxon>Basidiomycota</taxon>
        <taxon>Agaricomycotina</taxon>
        <taxon>Agaricomycetes</taxon>
        <taxon>Agaricomycetidae</taxon>
        <taxon>Agaricales</taxon>
        <taxon>Agaricineae</taxon>
        <taxon>Psathyrellaceae</taxon>
        <taxon>Ephemerocybe</taxon>
    </lineage>
</organism>
<evidence type="ECO:0000313" key="2">
    <source>
        <dbReference type="EMBL" id="KAF5319805.1"/>
    </source>
</evidence>
<feature type="region of interest" description="Disordered" evidence="1">
    <location>
        <begin position="42"/>
        <end position="131"/>
    </location>
</feature>